<reference evidence="2 3" key="1">
    <citation type="journal article" date="2013" name="J. Virol.">
        <title>Comparative genomics of carp herpesviruses.</title>
        <authorList>
            <person name="Davison A.J."/>
            <person name="Kurobe T."/>
            <person name="Gatherer D."/>
            <person name="Cunningham C."/>
            <person name="Korf I."/>
            <person name="Fukuda H."/>
            <person name="Hedrick R.P."/>
            <person name="Waltzek T.B."/>
        </authorList>
    </citation>
    <scope>NUCLEOTIDE SEQUENCE [LARGE SCALE GENOMIC DNA]</scope>
    <source>
        <strain evidence="2">NG-J1</strain>
    </source>
</reference>
<evidence type="ECO:0000313" key="3">
    <source>
        <dbReference type="Proteomes" id="UP000118426"/>
    </source>
</evidence>
<accession>K7PBX2</accession>
<dbReference type="KEGG" id="vg:14011224"/>
<dbReference type="RefSeq" id="YP_007003739.1">
    <property type="nucleotide sequence ID" value="NC_019491.1"/>
</dbReference>
<dbReference type="GeneID" id="14011224"/>
<dbReference type="EMBL" id="JQ815363">
    <property type="protein sequence ID" value="AFJ20373.1"/>
    <property type="molecule type" value="Genomic_DNA"/>
</dbReference>
<dbReference type="Proteomes" id="UP000118426">
    <property type="component" value="Segment"/>
</dbReference>
<evidence type="ECO:0000256" key="1">
    <source>
        <dbReference type="SAM" id="MobiDB-lite"/>
    </source>
</evidence>
<name>K7PBX2_9VIRU</name>
<proteinExistence type="predicted"/>
<protein>
    <submittedName>
        <fullName evidence="2">Protein ORF76</fullName>
    </submittedName>
</protein>
<dbReference type="OrthoDB" id="32391at10239"/>
<sequence length="260" mass="28717">MAMARRQQIFHPVLNTDDMLEDDLETEQRALVPGFGSPAPERPENELPNFQQLYAASALESSVAGVTNPIKTGYCALCAAHCMPLDSHARKLEEALLLLKSDLKGAWDLFQHAKGRSGSLFVGMKLTTLKRHLLYHSVAQAPELAEDSVTRQLVSELMSESDSLRTHMMRTVTLNGKKVRVINRAICDQLNTNRKLMLDTLKISSNARSRRNTMRMDVQLSSSSFLSIQAPNASANRSLPPPPVGDEGGPQGTSRIRELP</sequence>
<evidence type="ECO:0000313" key="2">
    <source>
        <dbReference type="EMBL" id="AFJ20373.1"/>
    </source>
</evidence>
<feature type="region of interest" description="Disordered" evidence="1">
    <location>
        <begin position="231"/>
        <end position="260"/>
    </location>
</feature>
<organism evidence="2 3">
    <name type="scientific">Cyprinid herpesvirus 1</name>
    <dbReference type="NCBI Taxonomy" id="317858"/>
    <lineage>
        <taxon>Viruses</taxon>
        <taxon>Duplodnaviria</taxon>
        <taxon>Heunggongvirae</taxon>
        <taxon>Peploviricota</taxon>
        <taxon>Herviviricetes</taxon>
        <taxon>Herpesvirales</taxon>
        <taxon>Alloherpesviridae</taxon>
        <taxon>Cyvirus</taxon>
        <taxon>Cyvirus cyprinidallo1</taxon>
    </lineage>
</organism>
<keyword evidence="3" id="KW-1185">Reference proteome</keyword>
<gene>
    <name evidence="2" type="ORF">CyHV1_ORF76</name>
</gene>